<reference evidence="1" key="1">
    <citation type="journal article" date="2021" name="Proc. Natl. Acad. Sci. U.S.A.">
        <title>A Catalog of Tens of Thousands of Viruses from Human Metagenomes Reveals Hidden Associations with Chronic Diseases.</title>
        <authorList>
            <person name="Tisza M.J."/>
            <person name="Buck C.B."/>
        </authorList>
    </citation>
    <scope>NUCLEOTIDE SEQUENCE</scope>
    <source>
        <strain evidence="1">Ct2iq11</strain>
    </source>
</reference>
<organism evidence="1">
    <name type="scientific">Podoviridae sp. ct2iq11</name>
    <dbReference type="NCBI Taxonomy" id="2827720"/>
    <lineage>
        <taxon>Viruses</taxon>
        <taxon>Duplodnaviria</taxon>
        <taxon>Heunggongvirae</taxon>
        <taxon>Uroviricota</taxon>
        <taxon>Caudoviricetes</taxon>
    </lineage>
</organism>
<sequence>MKSYHLQCSDDNHNAGDVIEAGLPNITGNIEARGSIAWQWGIEMR</sequence>
<dbReference type="EMBL" id="BK032872">
    <property type="protein sequence ID" value="DAF65067.1"/>
    <property type="molecule type" value="Genomic_DNA"/>
</dbReference>
<name>A0A8S5TPM4_9CAUD</name>
<evidence type="ECO:0000313" key="1">
    <source>
        <dbReference type="EMBL" id="DAF65067.1"/>
    </source>
</evidence>
<accession>A0A8S5TPM4</accession>
<proteinExistence type="predicted"/>
<protein>
    <submittedName>
        <fullName evidence="1">Uncharacterized protein</fullName>
    </submittedName>
</protein>